<dbReference type="GO" id="GO:0004499">
    <property type="term" value="F:N,N-dimethylaniline monooxygenase activity"/>
    <property type="evidence" value="ECO:0007669"/>
    <property type="project" value="InterPro"/>
</dbReference>
<dbReference type="EMBL" id="MU001635">
    <property type="protein sequence ID" value="KAF2483098.1"/>
    <property type="molecule type" value="Genomic_DNA"/>
</dbReference>
<keyword evidence="3" id="KW-0274">FAD</keyword>
<dbReference type="PANTHER" id="PTHR42877:SF7">
    <property type="entry name" value="FLAVIN-BINDING MONOOXYGENASE-RELATED"/>
    <property type="match status" value="1"/>
</dbReference>
<dbReference type="Pfam" id="PF00743">
    <property type="entry name" value="FMO-like"/>
    <property type="match status" value="1"/>
</dbReference>
<dbReference type="GO" id="GO:0050660">
    <property type="term" value="F:flavin adenine dinucleotide binding"/>
    <property type="evidence" value="ECO:0007669"/>
    <property type="project" value="InterPro"/>
</dbReference>
<accession>A0A6A6PSM0</accession>
<evidence type="ECO:0000256" key="2">
    <source>
        <dbReference type="ARBA" id="ARBA00022630"/>
    </source>
</evidence>
<dbReference type="InterPro" id="IPR036188">
    <property type="entry name" value="FAD/NAD-bd_sf"/>
</dbReference>
<evidence type="ECO:0000313" key="6">
    <source>
        <dbReference type="Proteomes" id="UP000799767"/>
    </source>
</evidence>
<sequence length="598" mass="67777">MNGTSNDTKAPSATHIPFEDRPGLYGWKTRNDRGYEIRERPSGEPRRMRVIGVGAGASGINLAKALRDDAENIEVAIYDKNPEVGGTWWENRYPGVRCDIPSVVYQYTWNPKVWNEYYSGGAEILQYLKDTVESFQLTSMLHLRHLVTEARWYDDVGKWKVSVTNLEDGRQFEDECDVFVNAMGFLNNWRWPDISGLKDFKGTLAHSADFPEGLVLKDKRVAVVGNGSSGIQLVAALQPQVSHLFTWIRSPTWMTAGFAGKYAGPDGANFRYSEEQKRLLEKNPDYYLQYRKAVETEMVSGFARYHRNTPESKAAHDFASKDMKTRLASAPKLIDTLIPRTFPVGCKRPTPGNGYLEALVQDNVTVFTDSGLEKITEKGVLGPDGKEHELDAILLATGFDTSWVPRFPIIAHGTNLQDVYKERPVGYLGVAAPGMPNYFSVYGPYGPLASGSAMPMITAYVNYIVQMVKHIQREDVKSVTPQQQAIEQYAEHTALFTDRTVWNAPCRSWFKGNKVDGRILLHPGSRNQFLEMMARPRLQDYDFVYRTKNMWAWLGNGFSTRDFDGKDLTWYFGLVDGEDRQKQYDVHEMYYDGGSKTV</sequence>
<dbReference type="SUPFAM" id="SSF51905">
    <property type="entry name" value="FAD/NAD(P)-binding domain"/>
    <property type="match status" value="3"/>
</dbReference>
<keyword evidence="2" id="KW-0285">Flavoprotein</keyword>
<evidence type="ECO:0000256" key="1">
    <source>
        <dbReference type="ARBA" id="ARBA00010139"/>
    </source>
</evidence>
<protein>
    <submittedName>
        <fullName evidence="5">FAD/NAD-P-binding domain-containing protein</fullName>
    </submittedName>
</protein>
<proteinExistence type="inferred from homology"/>
<reference evidence="5" key="1">
    <citation type="journal article" date="2020" name="Stud. Mycol.">
        <title>101 Dothideomycetes genomes: a test case for predicting lifestyles and emergence of pathogens.</title>
        <authorList>
            <person name="Haridas S."/>
            <person name="Albert R."/>
            <person name="Binder M."/>
            <person name="Bloem J."/>
            <person name="Labutti K."/>
            <person name="Salamov A."/>
            <person name="Andreopoulos B."/>
            <person name="Baker S."/>
            <person name="Barry K."/>
            <person name="Bills G."/>
            <person name="Bluhm B."/>
            <person name="Cannon C."/>
            <person name="Castanera R."/>
            <person name="Culley D."/>
            <person name="Daum C."/>
            <person name="Ezra D."/>
            <person name="Gonzalez J."/>
            <person name="Henrissat B."/>
            <person name="Kuo A."/>
            <person name="Liang C."/>
            <person name="Lipzen A."/>
            <person name="Lutzoni F."/>
            <person name="Magnuson J."/>
            <person name="Mondo S."/>
            <person name="Nolan M."/>
            <person name="Ohm R."/>
            <person name="Pangilinan J."/>
            <person name="Park H.-J."/>
            <person name="Ramirez L."/>
            <person name="Alfaro M."/>
            <person name="Sun H."/>
            <person name="Tritt A."/>
            <person name="Yoshinaga Y."/>
            <person name="Zwiers L.-H."/>
            <person name="Turgeon B."/>
            <person name="Goodwin S."/>
            <person name="Spatafora J."/>
            <person name="Crous P."/>
            <person name="Grigoriev I."/>
        </authorList>
    </citation>
    <scope>NUCLEOTIDE SEQUENCE</scope>
    <source>
        <strain evidence="5">CBS 113389</strain>
    </source>
</reference>
<dbReference type="OrthoDB" id="74360at2759"/>
<dbReference type="RefSeq" id="XP_033589668.1">
    <property type="nucleotide sequence ID" value="XM_033731012.1"/>
</dbReference>
<dbReference type="InterPro" id="IPR020946">
    <property type="entry name" value="Flavin_mOase-like"/>
</dbReference>
<gene>
    <name evidence="5" type="ORF">BDY17DRAFT_249731</name>
</gene>
<keyword evidence="4" id="KW-0560">Oxidoreductase</keyword>
<dbReference type="AlphaFoldDB" id="A0A6A6PSM0"/>
<comment type="similarity">
    <text evidence="1">Belongs to the FAD-binding monooxygenase family.</text>
</comment>
<dbReference type="InterPro" id="IPR051209">
    <property type="entry name" value="FAD-bind_Monooxygenase_sf"/>
</dbReference>
<dbReference type="Proteomes" id="UP000799767">
    <property type="component" value="Unassembled WGS sequence"/>
</dbReference>
<evidence type="ECO:0000256" key="4">
    <source>
        <dbReference type="ARBA" id="ARBA00023002"/>
    </source>
</evidence>
<keyword evidence="6" id="KW-1185">Reference proteome</keyword>
<evidence type="ECO:0000313" key="5">
    <source>
        <dbReference type="EMBL" id="KAF2483098.1"/>
    </source>
</evidence>
<dbReference type="Gene3D" id="3.50.50.60">
    <property type="entry name" value="FAD/NAD(P)-binding domain"/>
    <property type="match status" value="2"/>
</dbReference>
<evidence type="ECO:0000256" key="3">
    <source>
        <dbReference type="ARBA" id="ARBA00022827"/>
    </source>
</evidence>
<organism evidence="5 6">
    <name type="scientific">Neohortaea acidophila</name>
    <dbReference type="NCBI Taxonomy" id="245834"/>
    <lineage>
        <taxon>Eukaryota</taxon>
        <taxon>Fungi</taxon>
        <taxon>Dikarya</taxon>
        <taxon>Ascomycota</taxon>
        <taxon>Pezizomycotina</taxon>
        <taxon>Dothideomycetes</taxon>
        <taxon>Dothideomycetidae</taxon>
        <taxon>Mycosphaerellales</taxon>
        <taxon>Teratosphaeriaceae</taxon>
        <taxon>Neohortaea</taxon>
    </lineage>
</organism>
<dbReference type="GeneID" id="54472014"/>
<name>A0A6A6PSM0_9PEZI</name>
<dbReference type="GO" id="GO:0050661">
    <property type="term" value="F:NADP binding"/>
    <property type="evidence" value="ECO:0007669"/>
    <property type="project" value="InterPro"/>
</dbReference>
<dbReference type="PANTHER" id="PTHR42877">
    <property type="entry name" value="L-ORNITHINE N(5)-MONOOXYGENASE-RELATED"/>
    <property type="match status" value="1"/>
</dbReference>